<dbReference type="InterPro" id="IPR036271">
    <property type="entry name" value="Tet_transcr_reg_TetR-rel_C_sf"/>
</dbReference>
<reference evidence="6" key="1">
    <citation type="submission" date="2022-10" db="EMBL/GenBank/DDBJ databases">
        <title>Hoeflea sp. G2-23, isolated from marine algae.</title>
        <authorList>
            <person name="Kristyanto S."/>
            <person name="Kim J.M."/>
            <person name="Jeon C.O."/>
        </authorList>
    </citation>
    <scope>NUCLEOTIDE SEQUENCE</scope>
    <source>
        <strain evidence="6">G2-23</strain>
    </source>
</reference>
<dbReference type="PRINTS" id="PR00455">
    <property type="entry name" value="HTHTETR"/>
</dbReference>
<dbReference type="PROSITE" id="PS01081">
    <property type="entry name" value="HTH_TETR_1"/>
    <property type="match status" value="1"/>
</dbReference>
<evidence type="ECO:0000313" key="7">
    <source>
        <dbReference type="Proteomes" id="UP001073227"/>
    </source>
</evidence>
<dbReference type="PANTHER" id="PTHR30055:SF240">
    <property type="entry name" value="HTH-TYPE TRANSCRIPTIONAL REGULATOR ACRR"/>
    <property type="match status" value="1"/>
</dbReference>
<gene>
    <name evidence="6" type="ORF">OEG84_20770</name>
</gene>
<accession>A0ABT3ZED8</accession>
<dbReference type="InterPro" id="IPR041490">
    <property type="entry name" value="KstR2_TetR_C"/>
</dbReference>
<evidence type="ECO:0000256" key="3">
    <source>
        <dbReference type="ARBA" id="ARBA00023163"/>
    </source>
</evidence>
<dbReference type="Pfam" id="PF00440">
    <property type="entry name" value="TetR_N"/>
    <property type="match status" value="1"/>
</dbReference>
<dbReference type="SUPFAM" id="SSF48498">
    <property type="entry name" value="Tetracyclin repressor-like, C-terminal domain"/>
    <property type="match status" value="1"/>
</dbReference>
<protein>
    <submittedName>
        <fullName evidence="6">TetR/AcrR family transcriptional regulator</fullName>
    </submittedName>
</protein>
<dbReference type="Proteomes" id="UP001073227">
    <property type="component" value="Unassembled WGS sequence"/>
</dbReference>
<evidence type="ECO:0000256" key="4">
    <source>
        <dbReference type="PROSITE-ProRule" id="PRU00335"/>
    </source>
</evidence>
<dbReference type="InterPro" id="IPR009057">
    <property type="entry name" value="Homeodomain-like_sf"/>
</dbReference>
<dbReference type="InterPro" id="IPR001647">
    <property type="entry name" value="HTH_TetR"/>
</dbReference>
<evidence type="ECO:0000256" key="1">
    <source>
        <dbReference type="ARBA" id="ARBA00023015"/>
    </source>
</evidence>
<dbReference type="RefSeq" id="WP_267655505.1">
    <property type="nucleotide sequence ID" value="NZ_JAOVZR010000001.1"/>
</dbReference>
<evidence type="ECO:0000256" key="2">
    <source>
        <dbReference type="ARBA" id="ARBA00023125"/>
    </source>
</evidence>
<proteinExistence type="predicted"/>
<feature type="DNA-binding region" description="H-T-H motif" evidence="4">
    <location>
        <begin position="62"/>
        <end position="81"/>
    </location>
</feature>
<feature type="domain" description="HTH tetR-type" evidence="5">
    <location>
        <begin position="39"/>
        <end position="99"/>
    </location>
</feature>
<keyword evidence="7" id="KW-1185">Reference proteome</keyword>
<keyword evidence="1" id="KW-0805">Transcription regulation</keyword>
<dbReference type="PROSITE" id="PS50977">
    <property type="entry name" value="HTH_TETR_2"/>
    <property type="match status" value="1"/>
</dbReference>
<dbReference type="Gene3D" id="1.10.10.60">
    <property type="entry name" value="Homeodomain-like"/>
    <property type="match status" value="1"/>
</dbReference>
<dbReference type="EMBL" id="JAOVZR010000001">
    <property type="protein sequence ID" value="MCY0150068.1"/>
    <property type="molecule type" value="Genomic_DNA"/>
</dbReference>
<comment type="caution">
    <text evidence="6">The sequence shown here is derived from an EMBL/GenBank/DDBJ whole genome shotgun (WGS) entry which is preliminary data.</text>
</comment>
<organism evidence="6 7">
    <name type="scientific">Hoeflea algicola</name>
    <dbReference type="NCBI Taxonomy" id="2983763"/>
    <lineage>
        <taxon>Bacteria</taxon>
        <taxon>Pseudomonadati</taxon>
        <taxon>Pseudomonadota</taxon>
        <taxon>Alphaproteobacteria</taxon>
        <taxon>Hyphomicrobiales</taxon>
        <taxon>Rhizobiaceae</taxon>
        <taxon>Hoeflea</taxon>
    </lineage>
</organism>
<evidence type="ECO:0000313" key="6">
    <source>
        <dbReference type="EMBL" id="MCY0150068.1"/>
    </source>
</evidence>
<dbReference type="SUPFAM" id="SSF46689">
    <property type="entry name" value="Homeodomain-like"/>
    <property type="match status" value="1"/>
</dbReference>
<dbReference type="Gene3D" id="1.10.357.10">
    <property type="entry name" value="Tetracycline Repressor, domain 2"/>
    <property type="match status" value="1"/>
</dbReference>
<dbReference type="PANTHER" id="PTHR30055">
    <property type="entry name" value="HTH-TYPE TRANSCRIPTIONAL REGULATOR RUTR"/>
    <property type="match status" value="1"/>
</dbReference>
<evidence type="ECO:0000259" key="5">
    <source>
        <dbReference type="PROSITE" id="PS50977"/>
    </source>
</evidence>
<dbReference type="InterPro" id="IPR023772">
    <property type="entry name" value="DNA-bd_HTH_TetR-type_CS"/>
</dbReference>
<name>A0ABT3ZED8_9HYPH</name>
<dbReference type="InterPro" id="IPR050109">
    <property type="entry name" value="HTH-type_TetR-like_transc_reg"/>
</dbReference>
<sequence length="231" mass="25613">MQQSPDKQLRNEYSNTALCARMYRRHSATIKVQKEAVAVTNLVRICEATIKLSNEKGFHAASLRDLSRVSGISMGGLYAYFDNKITLLSMILEAVTSSAMEIIAEPPEAIANDPRAHLRWLIERHIALTEIMQPWFAFAFMEAKNFPAANRRTAVESEAATEAAIASVLHQGVRTGAFKIEDPSLTAALIKPLLQDWYVKRGKYRKRNIAAAAYAGAVCDFVETGLLAEKP</sequence>
<keyword evidence="3" id="KW-0804">Transcription</keyword>
<dbReference type="Pfam" id="PF17932">
    <property type="entry name" value="TetR_C_24"/>
    <property type="match status" value="1"/>
</dbReference>
<keyword evidence="2 4" id="KW-0238">DNA-binding</keyword>